<dbReference type="EMBL" id="CABABW010000016">
    <property type="protein sequence ID" value="VRI37299.1"/>
    <property type="molecule type" value="Genomic_DNA"/>
</dbReference>
<dbReference type="InterPro" id="IPR023895">
    <property type="entry name" value="Thiopep_bacteriocin_prcur"/>
</dbReference>
<evidence type="ECO:0000313" key="2">
    <source>
        <dbReference type="EMBL" id="VRI37299.1"/>
    </source>
</evidence>
<dbReference type="Proteomes" id="UP000046095">
    <property type="component" value="Unassembled WGS sequence"/>
</dbReference>
<evidence type="ECO:0000313" key="1">
    <source>
        <dbReference type="EMBL" id="COR85345.1"/>
    </source>
</evidence>
<accession>A0A0U0LQJ6</accession>
<reference evidence="1 3" key="1">
    <citation type="submission" date="2015-03" db="EMBL/GenBank/DDBJ databases">
        <authorList>
            <person name="Murphy D."/>
        </authorList>
    </citation>
    <scope>NUCLEOTIDE SEQUENCE [LARGE SCALE GENOMIC DNA]</scope>
    <source>
        <strain evidence="1 3">SMRU1708</strain>
    </source>
</reference>
<gene>
    <name evidence="1" type="ORF">ERS021218_01829</name>
    <name evidence="2" type="ORF">SAMEA3381574_01616</name>
</gene>
<protein>
    <submittedName>
        <fullName evidence="1">Thiazolylpeptide-type bacteriocin</fullName>
    </submittedName>
</protein>
<evidence type="ECO:0000313" key="4">
    <source>
        <dbReference type="Proteomes" id="UP000304540"/>
    </source>
</evidence>
<dbReference type="EMBL" id="CRVC01000027">
    <property type="protein sequence ID" value="COR85345.1"/>
    <property type="molecule type" value="Genomic_DNA"/>
</dbReference>
<proteinExistence type="predicted"/>
<evidence type="ECO:0000313" key="3">
    <source>
        <dbReference type="Proteomes" id="UP000046095"/>
    </source>
</evidence>
<organism evidence="1 3">
    <name type="scientific">Streptococcus pneumoniae</name>
    <dbReference type="NCBI Taxonomy" id="1313"/>
    <lineage>
        <taxon>Bacteria</taxon>
        <taxon>Bacillati</taxon>
        <taxon>Bacillota</taxon>
        <taxon>Bacilli</taxon>
        <taxon>Lactobacillales</taxon>
        <taxon>Streptococcaceae</taxon>
        <taxon>Streptococcus</taxon>
    </lineage>
</organism>
<dbReference type="Proteomes" id="UP000304540">
    <property type="component" value="Unassembled WGS sequence"/>
</dbReference>
<sequence length="57" mass="6057">MDKQRDLDISFLDDFEFEVIELDDVSVLPETAASSGSSGNNVHSTCGSCSCCSSCCT</sequence>
<dbReference type="Pfam" id="PF19409">
    <property type="entry name" value="Thiopep_pre"/>
    <property type="match status" value="1"/>
</dbReference>
<name>A0A0U0LQJ6_STREE</name>
<dbReference type="AlphaFoldDB" id="A0A0U0LQJ6"/>
<dbReference type="NCBIfam" id="TIGR03892">
    <property type="entry name" value="thiopep_precurs"/>
    <property type="match status" value="1"/>
</dbReference>
<reference evidence="2 4" key="2">
    <citation type="submission" date="2019-04" db="EMBL/GenBank/DDBJ databases">
        <authorList>
            <consortium name="Pathogen Informatics"/>
        </authorList>
    </citation>
    <scope>NUCLEOTIDE SEQUENCE [LARGE SCALE GENOMIC DNA]</scope>
    <source>
        <strain evidence="2 4">GPSC232</strain>
    </source>
</reference>